<dbReference type="Gene3D" id="2.60.40.10">
    <property type="entry name" value="Immunoglobulins"/>
    <property type="match status" value="2"/>
</dbReference>
<dbReference type="PROSITE" id="PS00107">
    <property type="entry name" value="PROTEIN_KINASE_ATP"/>
    <property type="match status" value="1"/>
</dbReference>
<dbReference type="PROSITE" id="PS00790">
    <property type="entry name" value="RECEPTOR_TYR_KIN_V_1"/>
    <property type="match status" value="1"/>
</dbReference>
<dbReference type="InterPro" id="IPR011009">
    <property type="entry name" value="Kinase-like_dom_sf"/>
</dbReference>
<evidence type="ECO:0000256" key="18">
    <source>
        <dbReference type="PIRSR" id="PIRSR000666-1"/>
    </source>
</evidence>
<dbReference type="GO" id="GO:0005005">
    <property type="term" value="F:transmembrane-ephrin receptor activity"/>
    <property type="evidence" value="ECO:0007669"/>
    <property type="project" value="TreeGrafter"/>
</dbReference>
<evidence type="ECO:0000256" key="9">
    <source>
        <dbReference type="ARBA" id="ARBA00022741"/>
    </source>
</evidence>
<accession>A0A7N6FI30</accession>
<keyword evidence="10" id="KW-0418">Kinase</keyword>
<evidence type="ECO:0000259" key="23">
    <source>
        <dbReference type="PROSITE" id="PS50011"/>
    </source>
</evidence>
<dbReference type="Pfam" id="PF00041">
    <property type="entry name" value="fn3"/>
    <property type="match status" value="2"/>
</dbReference>
<name>A0A7N6FI30_ANATE</name>
<dbReference type="GO" id="GO:0005886">
    <property type="term" value="C:plasma membrane"/>
    <property type="evidence" value="ECO:0007669"/>
    <property type="project" value="UniProtKB-SubCell"/>
</dbReference>
<evidence type="ECO:0000256" key="10">
    <source>
        <dbReference type="ARBA" id="ARBA00022777"/>
    </source>
</evidence>
<dbReference type="InterPro" id="IPR027936">
    <property type="entry name" value="Eph_TM"/>
</dbReference>
<evidence type="ECO:0000256" key="5">
    <source>
        <dbReference type="ARBA" id="ARBA00022679"/>
    </source>
</evidence>
<dbReference type="PROSITE" id="PS50105">
    <property type="entry name" value="SAM_DOMAIN"/>
    <property type="match status" value="1"/>
</dbReference>
<feature type="active site" description="Proton acceptor" evidence="18">
    <location>
        <position position="666"/>
    </location>
</feature>
<keyword evidence="7" id="KW-0732">Signal</keyword>
<dbReference type="FunFam" id="2.60.40.10:FF:001388">
    <property type="entry name" value="ephrin type-A receptor 3-like"/>
    <property type="match status" value="1"/>
</dbReference>
<dbReference type="PROSITE" id="PS50853">
    <property type="entry name" value="FN3"/>
    <property type="match status" value="2"/>
</dbReference>
<feature type="domain" description="Eph LBD" evidence="26">
    <location>
        <begin position="1"/>
        <end position="155"/>
    </location>
</feature>
<dbReference type="InterPro" id="IPR036116">
    <property type="entry name" value="FN3_sf"/>
</dbReference>
<dbReference type="CDD" id="cd09488">
    <property type="entry name" value="SAM_EPH-R"/>
    <property type="match status" value="1"/>
</dbReference>
<dbReference type="Pfam" id="PF01404">
    <property type="entry name" value="Ephrin_lbd"/>
    <property type="match status" value="1"/>
</dbReference>
<dbReference type="PRINTS" id="PR00014">
    <property type="entry name" value="FNTYPEIII"/>
</dbReference>
<feature type="domain" description="Fibronectin type-III" evidence="25">
    <location>
        <begin position="273"/>
        <end position="382"/>
    </location>
</feature>
<evidence type="ECO:0000256" key="15">
    <source>
        <dbReference type="ARBA" id="ARBA00023170"/>
    </source>
</evidence>
<dbReference type="Pfam" id="PF25599">
    <property type="entry name" value="Ephrin_CRD"/>
    <property type="match status" value="1"/>
</dbReference>
<evidence type="ECO:0000256" key="19">
    <source>
        <dbReference type="PIRSR" id="PIRSR000666-2"/>
    </source>
</evidence>
<keyword evidence="6 22" id="KW-0812">Transmembrane</keyword>
<evidence type="ECO:0000256" key="3">
    <source>
        <dbReference type="ARBA" id="ARBA00022475"/>
    </source>
</evidence>
<feature type="binding site" evidence="19">
    <location>
        <begin position="547"/>
        <end position="555"/>
    </location>
    <ligand>
        <name>ATP</name>
        <dbReference type="ChEBI" id="CHEBI:30616"/>
    </ligand>
</feature>
<dbReference type="SUPFAM" id="SSF56112">
    <property type="entry name" value="Protein kinase-like (PK-like)"/>
    <property type="match status" value="1"/>
</dbReference>
<proteinExistence type="predicted"/>
<dbReference type="CDD" id="cd00063">
    <property type="entry name" value="FN3"/>
    <property type="match status" value="2"/>
</dbReference>
<reference evidence="27" key="3">
    <citation type="submission" date="2025-09" db="UniProtKB">
        <authorList>
            <consortium name="Ensembl"/>
        </authorList>
    </citation>
    <scope>IDENTIFICATION</scope>
</reference>
<feature type="disulfide bond" evidence="20">
    <location>
        <begin position="54"/>
        <end position="64"/>
    </location>
</feature>
<feature type="disulfide bond" evidence="20">
    <location>
        <begin position="19"/>
        <end position="137"/>
    </location>
</feature>
<dbReference type="Gene3D" id="3.30.200.20">
    <property type="entry name" value="Phosphorylase Kinase, domain 1"/>
    <property type="match status" value="1"/>
</dbReference>
<keyword evidence="3" id="KW-1003">Cell membrane</keyword>
<dbReference type="FunFam" id="1.10.510.10:FF:000019">
    <property type="entry name" value="Ephrin type-A receptor 5"/>
    <property type="match status" value="1"/>
</dbReference>
<keyword evidence="28" id="KW-1185">Reference proteome</keyword>
<dbReference type="InterPro" id="IPR008266">
    <property type="entry name" value="Tyr_kinase_AS"/>
</dbReference>
<dbReference type="InterPro" id="IPR001660">
    <property type="entry name" value="SAM"/>
</dbReference>
<evidence type="ECO:0000259" key="26">
    <source>
        <dbReference type="PROSITE" id="PS51550"/>
    </source>
</evidence>
<feature type="transmembrane region" description="Helical" evidence="22">
    <location>
        <begin position="485"/>
        <end position="508"/>
    </location>
</feature>
<evidence type="ECO:0000256" key="21">
    <source>
        <dbReference type="PROSITE-ProRule" id="PRU10141"/>
    </source>
</evidence>
<dbReference type="FunFam" id="1.10.150.50:FF:000001">
    <property type="entry name" value="Ephrin type-A receptor 5"/>
    <property type="match status" value="1"/>
</dbReference>
<dbReference type="InterPro" id="IPR001426">
    <property type="entry name" value="Tyr_kinase_rcpt_V_CS"/>
</dbReference>
<evidence type="ECO:0000256" key="16">
    <source>
        <dbReference type="ARBA" id="ARBA00023180"/>
    </source>
</evidence>
<keyword evidence="13 22" id="KW-0472">Membrane</keyword>
<keyword evidence="20" id="KW-1015">Disulfide bond</keyword>
<dbReference type="GO" id="GO:0005524">
    <property type="term" value="F:ATP binding"/>
    <property type="evidence" value="ECO:0007669"/>
    <property type="project" value="UniProtKB-UniRule"/>
</dbReference>
<dbReference type="AlphaFoldDB" id="A0A7N6FI30"/>
<keyword evidence="15" id="KW-0675">Receptor</keyword>
<dbReference type="InterPro" id="IPR017441">
    <property type="entry name" value="Protein_kinase_ATP_BS"/>
</dbReference>
<comment type="subcellular location">
    <subcellularLocation>
        <location evidence="1">Cell membrane</location>
        <topology evidence="1">Single-pass type I membrane protein</topology>
    </subcellularLocation>
</comment>
<dbReference type="SMART" id="SM01411">
    <property type="entry name" value="Ephrin_rec_like"/>
    <property type="match status" value="1"/>
</dbReference>
<dbReference type="InterPro" id="IPR001090">
    <property type="entry name" value="Ephrin_rcpt_lig-bd_dom"/>
</dbReference>
<evidence type="ECO:0000256" key="20">
    <source>
        <dbReference type="PIRSR" id="PIRSR000666-3"/>
    </source>
</evidence>
<dbReference type="PIRSF" id="PIRSF000666">
    <property type="entry name" value="TyrPK_ephrin_receptor"/>
    <property type="match status" value="1"/>
</dbReference>
<feature type="domain" description="Protein kinase" evidence="23">
    <location>
        <begin position="541"/>
        <end position="829"/>
    </location>
</feature>
<evidence type="ECO:0000256" key="1">
    <source>
        <dbReference type="ARBA" id="ARBA00004251"/>
    </source>
</evidence>
<dbReference type="FunFam" id="2.60.40.10:FF:000059">
    <property type="entry name" value="Ephrin type-A receptor 6"/>
    <property type="match status" value="1"/>
</dbReference>
<keyword evidence="9 19" id="KW-0547">Nucleotide-binding</keyword>
<dbReference type="InterPro" id="IPR003961">
    <property type="entry name" value="FN3_dom"/>
</dbReference>
<dbReference type="SMART" id="SM00454">
    <property type="entry name" value="SAM"/>
    <property type="match status" value="1"/>
</dbReference>
<evidence type="ECO:0000313" key="27">
    <source>
        <dbReference type="Ensembl" id="ENSATEP00000062917.1"/>
    </source>
</evidence>
<dbReference type="PROSITE" id="PS00791">
    <property type="entry name" value="RECEPTOR_TYR_KIN_V_2"/>
    <property type="match status" value="1"/>
</dbReference>
<dbReference type="SMART" id="SM00615">
    <property type="entry name" value="EPH_lbd"/>
    <property type="match status" value="1"/>
</dbReference>
<dbReference type="Pfam" id="PF14575">
    <property type="entry name" value="EphA2_TM"/>
    <property type="match status" value="1"/>
</dbReference>
<evidence type="ECO:0000256" key="2">
    <source>
        <dbReference type="ARBA" id="ARBA00011902"/>
    </source>
</evidence>
<evidence type="ECO:0000256" key="17">
    <source>
        <dbReference type="ARBA" id="ARBA00051243"/>
    </source>
</evidence>
<evidence type="ECO:0000256" key="12">
    <source>
        <dbReference type="ARBA" id="ARBA00022989"/>
    </source>
</evidence>
<dbReference type="PROSITE" id="PS51550">
    <property type="entry name" value="EPH_LBD"/>
    <property type="match status" value="1"/>
</dbReference>
<evidence type="ECO:0000259" key="24">
    <source>
        <dbReference type="PROSITE" id="PS50105"/>
    </source>
</evidence>
<dbReference type="Gene3D" id="1.10.150.50">
    <property type="entry name" value="Transcription Factor, Ets-1"/>
    <property type="match status" value="1"/>
</dbReference>
<dbReference type="FunFam" id="2.10.50.10:FF:000001">
    <property type="entry name" value="Ephrin type-A receptor 5"/>
    <property type="match status" value="1"/>
</dbReference>
<keyword evidence="16" id="KW-0325">Glycoprotein</keyword>
<feature type="binding site" evidence="19 21">
    <location>
        <position position="573"/>
    </location>
    <ligand>
        <name>ATP</name>
        <dbReference type="ChEBI" id="CHEBI:30616"/>
    </ligand>
</feature>
<dbReference type="PANTHER" id="PTHR46877">
    <property type="entry name" value="EPH RECEPTOR A5"/>
    <property type="match status" value="1"/>
</dbReference>
<keyword evidence="11 19" id="KW-0067">ATP-binding</keyword>
<keyword evidence="8" id="KW-0677">Repeat</keyword>
<dbReference type="FunFam" id="2.60.120.260:FF:000001">
    <property type="entry name" value="Ephrin type-A receptor 7"/>
    <property type="match status" value="1"/>
</dbReference>
<dbReference type="InterPro" id="IPR000719">
    <property type="entry name" value="Prot_kinase_dom"/>
</dbReference>
<dbReference type="InterPro" id="IPR008979">
    <property type="entry name" value="Galactose-bd-like_sf"/>
</dbReference>
<reference evidence="27" key="1">
    <citation type="submission" date="2021-04" db="EMBL/GenBank/DDBJ databases">
        <authorList>
            <consortium name="Wellcome Sanger Institute Data Sharing"/>
        </authorList>
    </citation>
    <scope>NUCLEOTIDE SEQUENCE [LARGE SCALE GENOMIC DNA]</scope>
</reference>
<feature type="domain" description="SAM" evidence="24">
    <location>
        <begin position="820"/>
        <end position="884"/>
    </location>
</feature>
<keyword evidence="14" id="KW-0829">Tyrosine-protein kinase</keyword>
<reference evidence="27" key="2">
    <citation type="submission" date="2025-08" db="UniProtKB">
        <authorList>
            <consortium name="Ensembl"/>
        </authorList>
    </citation>
    <scope>IDENTIFICATION</scope>
</reference>
<dbReference type="GO" id="GO:0007411">
    <property type="term" value="P:axon guidance"/>
    <property type="evidence" value="ECO:0007669"/>
    <property type="project" value="TreeGrafter"/>
</dbReference>
<dbReference type="SMART" id="SM00060">
    <property type="entry name" value="FN3"/>
    <property type="match status" value="2"/>
</dbReference>
<dbReference type="Gene3D" id="1.10.510.10">
    <property type="entry name" value="Transferase(Phosphotransferase) domain 1"/>
    <property type="match status" value="1"/>
</dbReference>
<organism evidence="27 28">
    <name type="scientific">Anabas testudineus</name>
    <name type="common">Climbing perch</name>
    <name type="synonym">Anthias testudineus</name>
    <dbReference type="NCBI Taxonomy" id="64144"/>
    <lineage>
        <taxon>Eukaryota</taxon>
        <taxon>Metazoa</taxon>
        <taxon>Chordata</taxon>
        <taxon>Craniata</taxon>
        <taxon>Vertebrata</taxon>
        <taxon>Euteleostomi</taxon>
        <taxon>Actinopterygii</taxon>
        <taxon>Neopterygii</taxon>
        <taxon>Teleostei</taxon>
        <taxon>Neoteleostei</taxon>
        <taxon>Acanthomorphata</taxon>
        <taxon>Anabantaria</taxon>
        <taxon>Anabantiformes</taxon>
        <taxon>Anabantoidei</taxon>
        <taxon>Anabantidae</taxon>
        <taxon>Anabas</taxon>
    </lineage>
</organism>
<evidence type="ECO:0000256" key="14">
    <source>
        <dbReference type="ARBA" id="ARBA00023137"/>
    </source>
</evidence>
<dbReference type="GeneTree" id="ENSGT00940000165265"/>
<dbReference type="Pfam" id="PF00536">
    <property type="entry name" value="SAM_1"/>
    <property type="match status" value="1"/>
</dbReference>
<dbReference type="Ensembl" id="ENSATET00000053256.2">
    <property type="protein sequence ID" value="ENSATEP00000062917.1"/>
    <property type="gene ID" value="ENSATEG00000016598.3"/>
</dbReference>
<dbReference type="InterPro" id="IPR013783">
    <property type="entry name" value="Ig-like_fold"/>
</dbReference>
<dbReference type="Proteomes" id="UP000265040">
    <property type="component" value="Chromosome 17"/>
</dbReference>
<dbReference type="Gene3D" id="2.10.50.10">
    <property type="entry name" value="Tumor Necrosis Factor Receptor, subunit A, domain 2"/>
    <property type="match status" value="1"/>
</dbReference>
<dbReference type="InterPro" id="IPR020635">
    <property type="entry name" value="Tyr_kinase_cat_dom"/>
</dbReference>
<evidence type="ECO:0000256" key="6">
    <source>
        <dbReference type="ARBA" id="ARBA00022692"/>
    </source>
</evidence>
<dbReference type="Pfam" id="PF07714">
    <property type="entry name" value="PK_Tyr_Ser-Thr"/>
    <property type="match status" value="1"/>
</dbReference>
<protein>
    <recommendedName>
        <fullName evidence="2">receptor protein-tyrosine kinase</fullName>
        <ecNumber evidence="2">2.7.10.1</ecNumber>
    </recommendedName>
</protein>
<dbReference type="SUPFAM" id="SSF49265">
    <property type="entry name" value="Fibronectin type III"/>
    <property type="match status" value="1"/>
</dbReference>
<feature type="domain" description="Fibronectin type-III" evidence="25">
    <location>
        <begin position="383"/>
        <end position="475"/>
    </location>
</feature>
<dbReference type="PRINTS" id="PR00109">
    <property type="entry name" value="TYRKINASE"/>
</dbReference>
<dbReference type="SUPFAM" id="SSF49785">
    <property type="entry name" value="Galactose-binding domain-like"/>
    <property type="match status" value="1"/>
</dbReference>
<evidence type="ECO:0000256" key="8">
    <source>
        <dbReference type="ARBA" id="ARBA00022737"/>
    </source>
</evidence>
<dbReference type="Gene3D" id="2.60.120.260">
    <property type="entry name" value="Galactose-binding domain-like"/>
    <property type="match status" value="1"/>
</dbReference>
<dbReference type="PANTHER" id="PTHR46877:SF8">
    <property type="entry name" value="RECEPTOR PROTEIN-TYROSINE KINASE"/>
    <property type="match status" value="1"/>
</dbReference>
<evidence type="ECO:0000256" key="11">
    <source>
        <dbReference type="ARBA" id="ARBA00022840"/>
    </source>
</evidence>
<dbReference type="EC" id="2.7.10.1" evidence="2"/>
<dbReference type="FunFam" id="3.30.200.20:FF:000001">
    <property type="entry name" value="Ephrin type-A receptor 5"/>
    <property type="match status" value="1"/>
</dbReference>
<keyword evidence="4" id="KW-0597">Phosphoprotein</keyword>
<dbReference type="PROSITE" id="PS50011">
    <property type="entry name" value="PROTEIN_KINASE_DOM"/>
    <property type="match status" value="1"/>
</dbReference>
<evidence type="ECO:0000256" key="7">
    <source>
        <dbReference type="ARBA" id="ARBA00022729"/>
    </source>
</evidence>
<evidence type="ECO:0000313" key="28">
    <source>
        <dbReference type="Proteomes" id="UP000265040"/>
    </source>
</evidence>
<dbReference type="FunFam" id="2.60.40.1770:FF:000001">
    <property type="entry name" value="Ephrin type-A receptor 5"/>
    <property type="match status" value="1"/>
</dbReference>
<dbReference type="PROSITE" id="PS00109">
    <property type="entry name" value="PROTEIN_KINASE_TYR"/>
    <property type="match status" value="1"/>
</dbReference>
<dbReference type="CDD" id="cd00185">
    <property type="entry name" value="TNFRSF"/>
    <property type="match status" value="1"/>
</dbReference>
<dbReference type="InterPro" id="IPR013761">
    <property type="entry name" value="SAM/pointed_sf"/>
</dbReference>
<comment type="catalytic activity">
    <reaction evidence="17">
        <text>L-tyrosyl-[protein] + ATP = O-phospho-L-tyrosyl-[protein] + ADP + H(+)</text>
        <dbReference type="Rhea" id="RHEA:10596"/>
        <dbReference type="Rhea" id="RHEA-COMP:10136"/>
        <dbReference type="Rhea" id="RHEA-COMP:20101"/>
        <dbReference type="ChEBI" id="CHEBI:15378"/>
        <dbReference type="ChEBI" id="CHEBI:30616"/>
        <dbReference type="ChEBI" id="CHEBI:46858"/>
        <dbReference type="ChEBI" id="CHEBI:61978"/>
        <dbReference type="ChEBI" id="CHEBI:456216"/>
        <dbReference type="EC" id="2.7.10.1"/>
    </reaction>
</comment>
<evidence type="ECO:0000256" key="13">
    <source>
        <dbReference type="ARBA" id="ARBA00023136"/>
    </source>
</evidence>
<keyword evidence="5" id="KW-0808">Transferase</keyword>
<dbReference type="InterPro" id="IPR001245">
    <property type="entry name" value="Ser-Thr/Tyr_kinase_cat_dom"/>
</dbReference>
<sequence length="890" mass="99021">IFHLVMDERNTPMRTYQVCNVMEANQNNWLRTRHISREGAQRVYIEIKFTLRDCNSLPGVPGTCKETFNMYYYESNNANLWFIKESQYVKIDTIAADESFTQVDVGDRVMKLNTEVRDISNLSKKGFYLAFQDLGACIALVSVRVFYKKCPLTVLNLAQFPDTITGGDTALVEVHGVCVNASEEFEPPKMYCSADGGWLVPIGRCVCKPGFEENKDICQPCRPGTYKASATDAYCTKCPPHSSSPQEQAVECICEKGYYRADTDPRSMACTRPPSAPENPITTVNETCVTLEWSPPRDTGGRGDITYSLHCRKCSGDGRKCAPCGSSIHFVPRQFGLASATVLVTDLQPDSNYSFTIESQNGVSDLSPTPRGSVVINVTTSQTVSVVLKERRSKDSVTLAWQGPERPNGVIVEYEVIYYEKNQREQNYTVLKTRSNMMTVDGLKPGTTYVFRVRARTDGGYGSYGGEIELETNVLAIGDPNQSTILAVSIAGGIVLLIFLVTCFVVSVKLPGSRTYIHPHTYEDPNQAVRDFAKEIDASNIRIERVIGAGEFGEVCSGRLRVQGKREIYVAIKSLKAGYSDTQRRDFLSEASIMGQFDHPNIIRLEGVVTKCKPVMIITEFMENGSLDTFLKKHDGQFTVIQLVGMLRGIASGMKYLSDMSYVHRDLAARNILVNSNLVCKVSDFGLSRVLEDDPEAAYTTRGGKIPIRWTAPEAIAYRKFTSASDVWSYGIVMWEVISYGERPYWEMSNQDVIKAIDEGYRLPAPMDCPVVLHQSDRPKFGQIVTILDKLIRNPASLRELANSSCALYLSREDAPTPDFSVSTVDEWLEAIKMGQYKENFSSAGYVSLDSVLYISVSELAKMGVNLAGHQKKILSSVQSLQTQGTHVQV</sequence>
<evidence type="ECO:0000256" key="4">
    <source>
        <dbReference type="ARBA" id="ARBA00022553"/>
    </source>
</evidence>
<dbReference type="SMART" id="SM00219">
    <property type="entry name" value="TyrKc"/>
    <property type="match status" value="1"/>
</dbReference>
<evidence type="ECO:0000256" key="22">
    <source>
        <dbReference type="SAM" id="Phobius"/>
    </source>
</evidence>
<dbReference type="InterPro" id="IPR050449">
    <property type="entry name" value="Ephrin_rcpt_TKs"/>
</dbReference>
<dbReference type="Gene3D" id="2.60.40.1770">
    <property type="entry name" value="ephrin a2 ectodomain"/>
    <property type="match status" value="1"/>
</dbReference>
<dbReference type="InterPro" id="IPR016257">
    <property type="entry name" value="Tyr_kinase_ephrin_rcpt"/>
</dbReference>
<evidence type="ECO:0000259" key="25">
    <source>
        <dbReference type="PROSITE" id="PS50853"/>
    </source>
</evidence>
<keyword evidence="12 22" id="KW-1133">Transmembrane helix</keyword>
<dbReference type="GO" id="GO:0030425">
    <property type="term" value="C:dendrite"/>
    <property type="evidence" value="ECO:0007669"/>
    <property type="project" value="TreeGrafter"/>
</dbReference>
<dbReference type="SUPFAM" id="SSF47769">
    <property type="entry name" value="SAM/Pointed domain"/>
    <property type="match status" value="1"/>
</dbReference>